<dbReference type="SUPFAM" id="SSF56112">
    <property type="entry name" value="Protein kinase-like (PK-like)"/>
    <property type="match status" value="1"/>
</dbReference>
<feature type="domain" description="Protein kinase" evidence="15">
    <location>
        <begin position="627"/>
        <end position="886"/>
    </location>
</feature>
<keyword evidence="9" id="KW-0142">cGMP-binding</keyword>
<keyword evidence="6 12" id="KW-0547">Nucleotide-binding</keyword>
<dbReference type="SMART" id="SM00133">
    <property type="entry name" value="S_TK_X"/>
    <property type="match status" value="1"/>
</dbReference>
<dbReference type="InterPro" id="IPR008271">
    <property type="entry name" value="Ser/Thr_kinase_AS"/>
</dbReference>
<dbReference type="InterPro" id="IPR000961">
    <property type="entry name" value="AGC-kinase_C"/>
</dbReference>
<keyword evidence="13" id="KW-0175">Coiled coil</keyword>
<dbReference type="Proteomes" id="UP000694843">
    <property type="component" value="Unplaced"/>
</dbReference>
<dbReference type="PROSITE" id="PS00107">
    <property type="entry name" value="PROTEIN_KINASE_ATP"/>
    <property type="match status" value="1"/>
</dbReference>
<feature type="region of interest" description="Disordered" evidence="14">
    <location>
        <begin position="168"/>
        <end position="224"/>
    </location>
</feature>
<dbReference type="CDD" id="cd05572">
    <property type="entry name" value="STKc_cGK"/>
    <property type="match status" value="1"/>
</dbReference>
<protein>
    <recommendedName>
        <fullName evidence="2">cGMP-dependent protein kinase</fullName>
        <ecNumber evidence="2">2.7.11.12</ecNumber>
    </recommendedName>
</protein>
<dbReference type="SMART" id="SM00100">
    <property type="entry name" value="cNMP"/>
    <property type="match status" value="2"/>
</dbReference>
<dbReference type="PROSITE" id="PS50011">
    <property type="entry name" value="PROTEIN_KINASE_DOM"/>
    <property type="match status" value="1"/>
</dbReference>
<dbReference type="OrthoDB" id="63267at2759"/>
<evidence type="ECO:0000256" key="13">
    <source>
        <dbReference type="SAM" id="Coils"/>
    </source>
</evidence>
<dbReference type="KEGG" id="hazt:108666480"/>
<dbReference type="PANTHER" id="PTHR24353:SF147">
    <property type="entry name" value="CGMP-DEPENDENT SERINE_THREONIN PROTEIN KINASE-RELATED"/>
    <property type="match status" value="1"/>
</dbReference>
<evidence type="ECO:0000256" key="8">
    <source>
        <dbReference type="ARBA" id="ARBA00022840"/>
    </source>
</evidence>
<feature type="compositionally biased region" description="Low complexity" evidence="14">
    <location>
        <begin position="34"/>
        <end position="49"/>
    </location>
</feature>
<keyword evidence="18" id="KW-1185">Reference proteome</keyword>
<dbReference type="FunFam" id="2.60.120.10:FF:000072">
    <property type="entry name" value="cGMP-dependent protein kinase"/>
    <property type="match status" value="1"/>
</dbReference>
<dbReference type="PANTHER" id="PTHR24353">
    <property type="entry name" value="CYCLIC NUCLEOTIDE-DEPENDENT PROTEIN KINASE"/>
    <property type="match status" value="1"/>
</dbReference>
<dbReference type="InterPro" id="IPR018490">
    <property type="entry name" value="cNMP-bd_dom_sf"/>
</dbReference>
<evidence type="ECO:0000259" key="16">
    <source>
        <dbReference type="PROSITE" id="PS50042"/>
    </source>
</evidence>
<dbReference type="Pfam" id="PF00027">
    <property type="entry name" value="cNMP_binding"/>
    <property type="match status" value="2"/>
</dbReference>
<dbReference type="FunFam" id="2.60.120.10:FF:000064">
    <property type="entry name" value="cGMP-dependent protein kinase, isozyme"/>
    <property type="match status" value="1"/>
</dbReference>
<feature type="domain" description="Cyclic nucleotide-binding" evidence="16">
    <location>
        <begin position="482"/>
        <end position="604"/>
    </location>
</feature>
<dbReference type="OMA" id="ARFISAC"/>
<feature type="domain" description="AGC-kinase C-terminal" evidence="17">
    <location>
        <begin position="887"/>
        <end position="937"/>
    </location>
</feature>
<dbReference type="Gene3D" id="3.30.200.20">
    <property type="entry name" value="Phosphorylase Kinase, domain 1"/>
    <property type="match status" value="1"/>
</dbReference>
<dbReference type="SUPFAM" id="SSF51206">
    <property type="entry name" value="cAMP-binding domain-like"/>
    <property type="match status" value="2"/>
</dbReference>
<dbReference type="PRINTS" id="PR00104">
    <property type="entry name" value="CGMPKINASE"/>
</dbReference>
<comment type="similarity">
    <text evidence="1">Belongs to the protein kinase superfamily. AGC Ser/Thr protein kinase family. cGMP subfamily.</text>
</comment>
<dbReference type="InterPro" id="IPR014710">
    <property type="entry name" value="RmlC-like_jellyroll"/>
</dbReference>
<comment type="catalytic activity">
    <reaction evidence="10">
        <text>L-threonyl-[protein] + ATP = O-phospho-L-threonyl-[protein] + ADP + H(+)</text>
        <dbReference type="Rhea" id="RHEA:46608"/>
        <dbReference type="Rhea" id="RHEA-COMP:11060"/>
        <dbReference type="Rhea" id="RHEA-COMP:11605"/>
        <dbReference type="ChEBI" id="CHEBI:15378"/>
        <dbReference type="ChEBI" id="CHEBI:30013"/>
        <dbReference type="ChEBI" id="CHEBI:30616"/>
        <dbReference type="ChEBI" id="CHEBI:61977"/>
        <dbReference type="ChEBI" id="CHEBI:456216"/>
        <dbReference type="EC" id="2.7.11.12"/>
    </reaction>
</comment>
<dbReference type="GO" id="GO:0005524">
    <property type="term" value="F:ATP binding"/>
    <property type="evidence" value="ECO:0007669"/>
    <property type="project" value="UniProtKB-UniRule"/>
</dbReference>
<dbReference type="PROSITE" id="PS51285">
    <property type="entry name" value="AGC_KINASE_CTER"/>
    <property type="match status" value="1"/>
</dbReference>
<feature type="region of interest" description="Disordered" evidence="14">
    <location>
        <begin position="918"/>
        <end position="937"/>
    </location>
</feature>
<dbReference type="CDD" id="cd00038">
    <property type="entry name" value="CAP_ED"/>
    <property type="match status" value="2"/>
</dbReference>
<accession>A0A8B7N5H4</accession>
<keyword evidence="8 12" id="KW-0067">ATP-binding</keyword>
<keyword evidence="5" id="KW-0808">Transferase</keyword>
<keyword evidence="7" id="KW-0418">Kinase</keyword>
<evidence type="ECO:0000256" key="3">
    <source>
        <dbReference type="ARBA" id="ARBA00022527"/>
    </source>
</evidence>
<feature type="compositionally biased region" description="Basic and acidic residues" evidence="14">
    <location>
        <begin position="51"/>
        <end position="60"/>
    </location>
</feature>
<feature type="compositionally biased region" description="Polar residues" evidence="14">
    <location>
        <begin position="64"/>
        <end position="87"/>
    </location>
</feature>
<dbReference type="SMART" id="SM00220">
    <property type="entry name" value="S_TKc"/>
    <property type="match status" value="1"/>
</dbReference>
<evidence type="ECO:0000256" key="2">
    <source>
        <dbReference type="ARBA" id="ARBA00012428"/>
    </source>
</evidence>
<evidence type="ECO:0000256" key="1">
    <source>
        <dbReference type="ARBA" id="ARBA00006352"/>
    </source>
</evidence>
<dbReference type="EC" id="2.7.11.12" evidence="2"/>
<name>A0A8B7N5H4_HYAAZ</name>
<evidence type="ECO:0000259" key="17">
    <source>
        <dbReference type="PROSITE" id="PS51285"/>
    </source>
</evidence>
<evidence type="ECO:0000256" key="11">
    <source>
        <dbReference type="ARBA" id="ARBA00047462"/>
    </source>
</evidence>
<dbReference type="InterPro" id="IPR000719">
    <property type="entry name" value="Prot_kinase_dom"/>
</dbReference>
<evidence type="ECO:0000256" key="14">
    <source>
        <dbReference type="SAM" id="MobiDB-lite"/>
    </source>
</evidence>
<feature type="domain" description="Cyclic nucleotide-binding" evidence="16">
    <location>
        <begin position="367"/>
        <end position="479"/>
    </location>
</feature>
<dbReference type="InterPro" id="IPR011009">
    <property type="entry name" value="Kinase-like_dom_sf"/>
</dbReference>
<dbReference type="InterPro" id="IPR017441">
    <property type="entry name" value="Protein_kinase_ATP_BS"/>
</dbReference>
<organism evidence="18 19">
    <name type="scientific">Hyalella azteca</name>
    <name type="common">Amphipod</name>
    <dbReference type="NCBI Taxonomy" id="294128"/>
    <lineage>
        <taxon>Eukaryota</taxon>
        <taxon>Metazoa</taxon>
        <taxon>Ecdysozoa</taxon>
        <taxon>Arthropoda</taxon>
        <taxon>Crustacea</taxon>
        <taxon>Multicrustacea</taxon>
        <taxon>Malacostraca</taxon>
        <taxon>Eumalacostraca</taxon>
        <taxon>Peracarida</taxon>
        <taxon>Amphipoda</taxon>
        <taxon>Senticaudata</taxon>
        <taxon>Talitrida</taxon>
        <taxon>Talitroidea</taxon>
        <taxon>Hyalellidae</taxon>
        <taxon>Hyalella</taxon>
    </lineage>
</organism>
<evidence type="ECO:0000256" key="10">
    <source>
        <dbReference type="ARBA" id="ARBA00047298"/>
    </source>
</evidence>
<feature type="compositionally biased region" description="Basic and acidic residues" evidence="14">
    <location>
        <begin position="1"/>
        <end position="10"/>
    </location>
</feature>
<evidence type="ECO:0000256" key="6">
    <source>
        <dbReference type="ARBA" id="ARBA00022741"/>
    </source>
</evidence>
<sequence length="937" mass="104288">MNGRRPEGLKEMSQLLKSRASSNSDDEDQGSEFVFSPVTGSSVTSSSSTERATKSNKREAGNYISMSSSVGMQNPSEPSSGPVSLSQILERDVSSSVCEPQRSPAVSEPTVPAAESVSVCSSVVKLGVSGSAVSDTSVTSCDVDGYVDGSELGSSAAAAWHCDDMQGSMPHGSKLPPLASTAGSRPGVDTPYKTMGNGTSATSSHSKSDKSPGKINMPLGSNKLPQGSVYPPDYLYLKEKVKELKQQKKEDDCKIDEQQSIINNIKWELKTKHDEVSQLKREIHKLKSVLAQHVGAMQDKEELLMKLQEQHLMVGQGKSTKRQGVSGESGGNDSADTAPIEHFNKDFRTKSLLKDAINDNDFLKHLGLDPGQLKDIIEAMYPQQFQPGAWIIKEGDLGSHLYVSAQGELEVVKEDKLLGRISAGKAFGELAILYNCKRTASVKAVTEAKVWVLDRRVYQLVMKRSGLKKHEDNIAFLQSVPLFQNLTKDHLSRIADALQVDFYGPGHYIIREGYKGDSFFILRSGKVKVTKKVPGKSIEEEVRVLEEGSYFGEQALLNEEYRTANVIATPPGVECLVVDRSSFNQLIGDLSELREKEYENERSSKNILAPRSVTPEEEFSHIKLDDLDIIATLGVGGFGRVELVQCVHDRKKTFALKCLRKTHIVETQQQDHVYSEKRIMMNVRSPFICRLYKTFRDSKCVYMLMEACLGGEVWTILRDRGWFDEETARFISACVVEALDYLHSKNIIYRDLKPENLLLDNNGYVKLVDFGFSKYLGMSSKTWTFCGTPEYVAPEIILNKGHDRAVDYWSVGVLLFELLTGTPPFNASDPMKTYNIILKGIDMISFPPHVTRTATALIKRLCRENVTERLGYQRGGIQDIKKHRWFQGFDWDGLNMQCLTPPIVPKVADATDASNFDKYPRDLEVPPDENSGWDLEF</sequence>
<keyword evidence="4" id="KW-0140">cGMP</keyword>
<dbReference type="InterPro" id="IPR018488">
    <property type="entry name" value="cNMP-bd_CS"/>
</dbReference>
<proteinExistence type="inferred from homology"/>
<evidence type="ECO:0000259" key="15">
    <source>
        <dbReference type="PROSITE" id="PS50011"/>
    </source>
</evidence>
<reference evidence="19" key="1">
    <citation type="submission" date="2025-08" db="UniProtKB">
        <authorList>
            <consortium name="RefSeq"/>
        </authorList>
    </citation>
    <scope>IDENTIFICATION</scope>
    <source>
        <tissue evidence="19">Whole organism</tissue>
    </source>
</reference>
<dbReference type="PROSITE" id="PS50042">
    <property type="entry name" value="CNMP_BINDING_3"/>
    <property type="match status" value="2"/>
</dbReference>
<evidence type="ECO:0000256" key="5">
    <source>
        <dbReference type="ARBA" id="ARBA00022679"/>
    </source>
</evidence>
<dbReference type="PROSITE" id="PS00108">
    <property type="entry name" value="PROTEIN_KINASE_ST"/>
    <property type="match status" value="1"/>
</dbReference>
<dbReference type="Gene3D" id="1.10.510.10">
    <property type="entry name" value="Transferase(Phosphotransferase) domain 1"/>
    <property type="match status" value="1"/>
</dbReference>
<dbReference type="RefSeq" id="XP_018008855.1">
    <property type="nucleotide sequence ID" value="XM_018153366.2"/>
</dbReference>
<dbReference type="Pfam" id="PF00069">
    <property type="entry name" value="Pkinase"/>
    <property type="match status" value="1"/>
</dbReference>
<dbReference type="GO" id="GO:0004692">
    <property type="term" value="F:cGMP-dependent protein kinase activity"/>
    <property type="evidence" value="ECO:0007669"/>
    <property type="project" value="UniProtKB-EC"/>
</dbReference>
<dbReference type="AlphaFoldDB" id="A0A8B7N5H4"/>
<dbReference type="GO" id="GO:0030553">
    <property type="term" value="F:cGMP binding"/>
    <property type="evidence" value="ECO:0007669"/>
    <property type="project" value="UniProtKB-KW"/>
</dbReference>
<evidence type="ECO:0000256" key="4">
    <source>
        <dbReference type="ARBA" id="ARBA00022535"/>
    </source>
</evidence>
<gene>
    <name evidence="19" type="primary">LOC108666480</name>
</gene>
<dbReference type="InterPro" id="IPR000595">
    <property type="entry name" value="cNMP-bd_dom"/>
</dbReference>
<dbReference type="PROSITE" id="PS00889">
    <property type="entry name" value="CNMP_BINDING_2"/>
    <property type="match status" value="2"/>
</dbReference>
<evidence type="ECO:0000313" key="18">
    <source>
        <dbReference type="Proteomes" id="UP000694843"/>
    </source>
</evidence>
<feature type="region of interest" description="Disordered" evidence="14">
    <location>
        <begin position="1"/>
        <end position="109"/>
    </location>
</feature>
<dbReference type="GO" id="GO:0005737">
    <property type="term" value="C:cytoplasm"/>
    <property type="evidence" value="ECO:0007669"/>
    <property type="project" value="UniProtKB-ARBA"/>
</dbReference>
<feature type="binding site" evidence="12">
    <location>
        <position position="657"/>
    </location>
    <ligand>
        <name>ATP</name>
        <dbReference type="ChEBI" id="CHEBI:30616"/>
    </ligand>
</feature>
<evidence type="ECO:0000256" key="7">
    <source>
        <dbReference type="ARBA" id="ARBA00022777"/>
    </source>
</evidence>
<feature type="coiled-coil region" evidence="13">
    <location>
        <begin position="241"/>
        <end position="310"/>
    </location>
</feature>
<dbReference type="InterPro" id="IPR035014">
    <property type="entry name" value="STKc_cGK"/>
</dbReference>
<evidence type="ECO:0000256" key="12">
    <source>
        <dbReference type="PROSITE-ProRule" id="PRU10141"/>
    </source>
</evidence>
<keyword evidence="3" id="KW-0723">Serine/threonine-protein kinase</keyword>
<dbReference type="Gene3D" id="2.60.120.10">
    <property type="entry name" value="Jelly Rolls"/>
    <property type="match status" value="2"/>
</dbReference>
<dbReference type="GeneID" id="108666480"/>
<comment type="catalytic activity">
    <reaction evidence="11">
        <text>L-seryl-[protein] + ATP = O-phospho-L-seryl-[protein] + ADP + H(+)</text>
        <dbReference type="Rhea" id="RHEA:17989"/>
        <dbReference type="Rhea" id="RHEA-COMP:9863"/>
        <dbReference type="Rhea" id="RHEA-COMP:11604"/>
        <dbReference type="ChEBI" id="CHEBI:15378"/>
        <dbReference type="ChEBI" id="CHEBI:29999"/>
        <dbReference type="ChEBI" id="CHEBI:30616"/>
        <dbReference type="ChEBI" id="CHEBI:83421"/>
        <dbReference type="ChEBI" id="CHEBI:456216"/>
        <dbReference type="EC" id="2.7.11.12"/>
    </reaction>
</comment>
<evidence type="ECO:0000313" key="19">
    <source>
        <dbReference type="RefSeq" id="XP_018008855.1"/>
    </source>
</evidence>
<dbReference type="FunFam" id="1.10.510.10:FF:000210">
    <property type="entry name" value="Non-specific serine/threonine protein kinase"/>
    <property type="match status" value="1"/>
</dbReference>
<dbReference type="InterPro" id="IPR002374">
    <property type="entry name" value="cGMP_dep_kinase"/>
</dbReference>
<feature type="region of interest" description="Disordered" evidence="14">
    <location>
        <begin position="315"/>
        <end position="339"/>
    </location>
</feature>
<evidence type="ECO:0000256" key="9">
    <source>
        <dbReference type="ARBA" id="ARBA00022992"/>
    </source>
</evidence>